<dbReference type="InterPro" id="IPR029063">
    <property type="entry name" value="SAM-dependent_MTases_sf"/>
</dbReference>
<dbReference type="OrthoDB" id="9780707at2"/>
<keyword evidence="2" id="KW-0169">Cobalamin biosynthesis</keyword>
<comment type="pathway">
    <text evidence="1">Cofactor biosynthesis; adenosylcobalamin biosynthesis.</text>
</comment>
<dbReference type="Proteomes" id="UP000009234">
    <property type="component" value="Chromosome"/>
</dbReference>
<dbReference type="AlphaFoldDB" id="F6DJW3"/>
<keyword evidence="4 6" id="KW-0808">Transferase</keyword>
<evidence type="ECO:0000313" key="6">
    <source>
        <dbReference type="EMBL" id="AEG59177.1"/>
    </source>
</evidence>
<evidence type="ECO:0000256" key="3">
    <source>
        <dbReference type="ARBA" id="ARBA00022603"/>
    </source>
</evidence>
<evidence type="ECO:0000256" key="2">
    <source>
        <dbReference type="ARBA" id="ARBA00022573"/>
    </source>
</evidence>
<keyword evidence="3 6" id="KW-0489">Methyltransferase</keyword>
<keyword evidence="7" id="KW-1185">Reference proteome</keyword>
<dbReference type="PROSITE" id="PS01131">
    <property type="entry name" value="RRNA_A_DIMETH"/>
    <property type="match status" value="1"/>
</dbReference>
<dbReference type="KEGG" id="dru:Desru_0901"/>
<dbReference type="PANTHER" id="PTHR43182">
    <property type="entry name" value="COBALT-PRECORRIN-6B C(15)-METHYLTRANSFERASE (DECARBOXYLATING)"/>
    <property type="match status" value="1"/>
</dbReference>
<dbReference type="PANTHER" id="PTHR43182:SF1">
    <property type="entry name" value="COBALT-PRECORRIN-7 C(5)-METHYLTRANSFERASE"/>
    <property type="match status" value="1"/>
</dbReference>
<dbReference type="SUPFAM" id="SSF53335">
    <property type="entry name" value="S-adenosyl-L-methionine-dependent methyltransferases"/>
    <property type="match status" value="1"/>
</dbReference>
<keyword evidence="5" id="KW-0949">S-adenosyl-L-methionine</keyword>
<dbReference type="STRING" id="696281.Desru_0901"/>
<dbReference type="GO" id="GO:0008276">
    <property type="term" value="F:protein methyltransferase activity"/>
    <property type="evidence" value="ECO:0007669"/>
    <property type="project" value="InterPro"/>
</dbReference>
<dbReference type="HAMAP" id="MF_00786">
    <property type="entry name" value="CbiT"/>
    <property type="match status" value="1"/>
</dbReference>
<dbReference type="EMBL" id="CP002780">
    <property type="protein sequence ID" value="AEG59177.1"/>
    <property type="molecule type" value="Genomic_DNA"/>
</dbReference>
<dbReference type="RefSeq" id="WP_013840948.1">
    <property type="nucleotide sequence ID" value="NC_015589.1"/>
</dbReference>
<dbReference type="GO" id="GO:0009236">
    <property type="term" value="P:cobalamin biosynthetic process"/>
    <property type="evidence" value="ECO:0007669"/>
    <property type="project" value="UniProtKB-UniPathway"/>
</dbReference>
<proteinExistence type="inferred from homology"/>
<evidence type="ECO:0000256" key="1">
    <source>
        <dbReference type="ARBA" id="ARBA00004953"/>
    </source>
</evidence>
<dbReference type="eggNOG" id="COG2242">
    <property type="taxonomic scope" value="Bacteria"/>
</dbReference>
<dbReference type="Gene3D" id="3.40.50.150">
    <property type="entry name" value="Vaccinia Virus protein VP39"/>
    <property type="match status" value="1"/>
</dbReference>
<name>F6DJW3_DESRL</name>
<evidence type="ECO:0000313" key="7">
    <source>
        <dbReference type="Proteomes" id="UP000009234"/>
    </source>
</evidence>
<dbReference type="UniPathway" id="UPA00148"/>
<dbReference type="InterPro" id="IPR014008">
    <property type="entry name" value="Cbl_synth_MTase_CbiT"/>
</dbReference>
<protein>
    <submittedName>
        <fullName evidence="6">Precorrin-6Y C5,15-methyltransferase (Decarboxylating), CbiT subunit</fullName>
    </submittedName>
</protein>
<dbReference type="GO" id="GO:0000179">
    <property type="term" value="F:rRNA (adenine-N6,N6-)-dimethyltransferase activity"/>
    <property type="evidence" value="ECO:0007669"/>
    <property type="project" value="InterPro"/>
</dbReference>
<evidence type="ECO:0000256" key="4">
    <source>
        <dbReference type="ARBA" id="ARBA00022679"/>
    </source>
</evidence>
<dbReference type="InterPro" id="IPR023475">
    <property type="entry name" value="CbiT"/>
</dbReference>
<organism evidence="6 7">
    <name type="scientific">Desulforamulus ruminis (strain ATCC 23193 / DSM 2154 / NCIMB 8452 / DL)</name>
    <name type="common">Desulfotomaculum ruminis</name>
    <dbReference type="NCBI Taxonomy" id="696281"/>
    <lineage>
        <taxon>Bacteria</taxon>
        <taxon>Bacillati</taxon>
        <taxon>Bacillota</taxon>
        <taxon>Clostridia</taxon>
        <taxon>Eubacteriales</taxon>
        <taxon>Peptococcaceae</taxon>
        <taxon>Desulforamulus</taxon>
    </lineage>
</organism>
<reference evidence="6 7" key="2">
    <citation type="journal article" date="2012" name="Stand. Genomic Sci.">
        <title>Complete genome sequence of the sulfate-reducing firmicute Desulfotomaculum ruminis type strain (DL(T)).</title>
        <authorList>
            <person name="Spring S."/>
            <person name="Visser M."/>
            <person name="Lu M."/>
            <person name="Copeland A."/>
            <person name="Lapidus A."/>
            <person name="Lucas S."/>
            <person name="Cheng J.F."/>
            <person name="Han C."/>
            <person name="Tapia R."/>
            <person name="Goodwin L.A."/>
            <person name="Pitluck S."/>
            <person name="Ivanova N."/>
            <person name="Land M."/>
            <person name="Hauser L."/>
            <person name="Larimer F."/>
            <person name="Rohde M."/>
            <person name="Goker M."/>
            <person name="Detter J.C."/>
            <person name="Kyrpides N.C."/>
            <person name="Woyke T."/>
            <person name="Schaap P.J."/>
            <person name="Plugge C.M."/>
            <person name="Muyzer G."/>
            <person name="Kuever J."/>
            <person name="Pereira I.A."/>
            <person name="Parshina S.N."/>
            <person name="Bernier-Latmani R."/>
            <person name="Stams A.J."/>
            <person name="Klenk H.P."/>
        </authorList>
    </citation>
    <scope>NUCLEOTIDE SEQUENCE [LARGE SCALE GENOMIC DNA]</scope>
    <source>
        <strain evidence="7">ATCC 23193 / DSM 2154 / NCIB 8452 / DL</strain>
    </source>
</reference>
<dbReference type="InterPro" id="IPR020596">
    <property type="entry name" value="rRNA_Ade_Mease_Trfase_CS"/>
</dbReference>
<accession>F6DJW3</accession>
<dbReference type="CDD" id="cd02440">
    <property type="entry name" value="AdoMet_MTases"/>
    <property type="match status" value="1"/>
</dbReference>
<gene>
    <name evidence="6" type="ordered locus">Desru_0901</name>
</gene>
<evidence type="ECO:0000256" key="5">
    <source>
        <dbReference type="ARBA" id="ARBA00022691"/>
    </source>
</evidence>
<dbReference type="InterPro" id="IPR050714">
    <property type="entry name" value="Cobalamin_biosynth_MTase"/>
</dbReference>
<dbReference type="NCBIfam" id="TIGR02469">
    <property type="entry name" value="CbiT"/>
    <property type="match status" value="1"/>
</dbReference>
<sequence length="199" mass="21395">MSKVEWSYATPGIPDHLFRRVHGIPMTKQEIRLISICKLRIFPGATVYDIGAGTGSVTVECALLAAPGTVYALEKDSIADELVETNVRRFGLNNVKLVPGYAPDTLDKLPPADRIFIGGSAGALAEILQAADEKLKSGGWLVANAVTLETGPQVLKFLEEKGYQQVDAVSISIARAKALGRSHLWEAQNPVQIISGQKS</sequence>
<reference evidence="7" key="1">
    <citation type="submission" date="2011-05" db="EMBL/GenBank/DDBJ databases">
        <title>Complete sequence of Desulfotomaculum ruminis DSM 2154.</title>
        <authorList>
            <person name="Lucas S."/>
            <person name="Copeland A."/>
            <person name="Lapidus A."/>
            <person name="Cheng J.-F."/>
            <person name="Goodwin L."/>
            <person name="Pitluck S."/>
            <person name="Lu M."/>
            <person name="Detter J.C."/>
            <person name="Han C."/>
            <person name="Tapia R."/>
            <person name="Land M."/>
            <person name="Hauser L."/>
            <person name="Kyrpides N."/>
            <person name="Ivanova N."/>
            <person name="Mikhailova N."/>
            <person name="Pagani I."/>
            <person name="Stams A.J.M."/>
            <person name="Plugge C.M."/>
            <person name="Muyzer G."/>
            <person name="Kuever J."/>
            <person name="Parshina S.N."/>
            <person name="Ivanova A.E."/>
            <person name="Nazina T.N."/>
            <person name="Brambilla E."/>
            <person name="Spring S."/>
            <person name="Klenk H.-P."/>
            <person name="Woyke T."/>
        </authorList>
    </citation>
    <scope>NUCLEOTIDE SEQUENCE [LARGE SCALE GENOMIC DNA]</scope>
    <source>
        <strain evidence="7">ATCC 23193 / DSM 2154 / NCIB 8452 / DL</strain>
    </source>
</reference>
<dbReference type="Pfam" id="PF01135">
    <property type="entry name" value="PCMT"/>
    <property type="match status" value="1"/>
</dbReference>
<dbReference type="HOGENOM" id="CLU_094143_0_0_9"/>